<dbReference type="OrthoDB" id="4378831at2"/>
<protein>
    <submittedName>
        <fullName evidence="2">DUF2235 domain-containing protein</fullName>
    </submittedName>
</protein>
<gene>
    <name evidence="2" type="ORF">E2R66_27315</name>
</gene>
<name>A0A4Y8RY99_9SPHI</name>
<sequence>MEKINKRIITCSDGTWNKPGDVDEGAYVRTNVQKIFEAICNEDGNGVKQIKYYDEGVGSTGSELRRIIDGATGYGLDENILDAYKFIIWNYEIGDEIYLFGFSRGAYTARSLAGLIRTVGLVKNNDLRLIQQAYDIYRDRNDPDKNPNGKTAEQFRLQYSQPVEVKIKFIGVWDTVGELGIPFMMMHNKEKYEFHDTTLSSYVDFAYHALAIDEQRKSFEPTLWEQSDKARQAGQTMEQRWFAGVHSNIGGGYADEGLSDITLDWMIKKAAATNLAFEQGYIDGQIKRNKAGTLYDSNKPPFSFIGAHIRELLTNPNANETIDDSVYERMALDFSPEEGYSPENVPVRP</sequence>
<dbReference type="PANTHER" id="PTHR33840">
    <property type="match status" value="1"/>
</dbReference>
<dbReference type="PANTHER" id="PTHR33840:SF1">
    <property type="entry name" value="TLE1 PHOSPHOLIPASE DOMAIN-CONTAINING PROTEIN"/>
    <property type="match status" value="1"/>
</dbReference>
<dbReference type="Proteomes" id="UP000297540">
    <property type="component" value="Unassembled WGS sequence"/>
</dbReference>
<dbReference type="RefSeq" id="WP_133236903.1">
    <property type="nucleotide sequence ID" value="NZ_SOZE01000056.1"/>
</dbReference>
<dbReference type="EMBL" id="SOZE01000056">
    <property type="protein sequence ID" value="TFF30400.1"/>
    <property type="molecule type" value="Genomic_DNA"/>
</dbReference>
<comment type="caution">
    <text evidence="2">The sequence shown here is derived from an EMBL/GenBank/DDBJ whole genome shotgun (WGS) entry which is preliminary data.</text>
</comment>
<dbReference type="Pfam" id="PF09994">
    <property type="entry name" value="T6SS_Tle1-like_cat"/>
    <property type="match status" value="1"/>
</dbReference>
<dbReference type="InterPro" id="IPR018712">
    <property type="entry name" value="Tle1-like_cat"/>
</dbReference>
<accession>A0A4Y8RY99</accession>
<organism evidence="2 3">
    <name type="scientific">Mucilaginibacter psychrotolerans</name>
    <dbReference type="NCBI Taxonomy" id="1524096"/>
    <lineage>
        <taxon>Bacteria</taxon>
        <taxon>Pseudomonadati</taxon>
        <taxon>Bacteroidota</taxon>
        <taxon>Sphingobacteriia</taxon>
        <taxon>Sphingobacteriales</taxon>
        <taxon>Sphingobacteriaceae</taxon>
        <taxon>Mucilaginibacter</taxon>
    </lineage>
</organism>
<evidence type="ECO:0000313" key="3">
    <source>
        <dbReference type="Proteomes" id="UP000297540"/>
    </source>
</evidence>
<evidence type="ECO:0000313" key="2">
    <source>
        <dbReference type="EMBL" id="TFF30400.1"/>
    </source>
</evidence>
<evidence type="ECO:0000259" key="1">
    <source>
        <dbReference type="Pfam" id="PF09994"/>
    </source>
</evidence>
<keyword evidence="3" id="KW-1185">Reference proteome</keyword>
<proteinExistence type="predicted"/>
<reference evidence="2 3" key="1">
    <citation type="journal article" date="2017" name="Int. J. Syst. Evol. Microbiol.">
        <title>Mucilaginibacterpsychrotolerans sp. nov., isolated from peatlands.</title>
        <authorList>
            <person name="Deng Y."/>
            <person name="Shen L."/>
            <person name="Xu B."/>
            <person name="Liu Y."/>
            <person name="Gu Z."/>
            <person name="Liu H."/>
            <person name="Zhou Y."/>
        </authorList>
    </citation>
    <scope>NUCLEOTIDE SEQUENCE [LARGE SCALE GENOMIC DNA]</scope>
    <source>
        <strain evidence="2 3">NH7-4</strain>
    </source>
</reference>
<feature type="domain" description="T6SS Phospholipase effector Tle1-like catalytic" evidence="1">
    <location>
        <begin position="6"/>
        <end position="268"/>
    </location>
</feature>
<dbReference type="AlphaFoldDB" id="A0A4Y8RY99"/>